<evidence type="ECO:0000256" key="2">
    <source>
        <dbReference type="SAM" id="MobiDB-lite"/>
    </source>
</evidence>
<gene>
    <name evidence="4" type="ORF">TbgDal_XI13510</name>
</gene>
<sequence length="374" mass="42952">MILLIHCIMFPFLGQRHLLPVCAPIYKRTYMHMYDAICLLRRLCSPFPLSAVQTPPSFIALSFMFCNLNVCLAFLSSQYGKENMNARKPLAVSAGTNSRSGEGDWKSTMRSFREGVRCLGEENEALRTVRSDLDAISRKLTEKMNSLVEENGSFHKSMSTLLDDERRKVSTITDQNENLLHKLEELRREYDDANKEISRLTDLVHTEKSRNNSVVGLFEKKLAEKEDEYQTELRLREQSLEKLKTQLEEKCSAYEAQLTDRDNLLQTERCQWKLQKEVYEKEIERLLCQVGKFAITQRSSSQQSTLGVDVAHAKPPLAPVPPPAPTDEEGDRAVVKKRRLEAVRQQRRLKENDKNDTTLASIGKLKDLKESLQL</sequence>
<keyword evidence="3" id="KW-0732">Signal</keyword>
<dbReference type="EMBL" id="FN554974">
    <property type="protein sequence ID" value="CBH18232.1"/>
    <property type="molecule type" value="Genomic_DNA"/>
</dbReference>
<accession>D0A981</accession>
<evidence type="ECO:0000256" key="3">
    <source>
        <dbReference type="SAM" id="SignalP"/>
    </source>
</evidence>
<dbReference type="VEuPathDB" id="TriTrypDB:Tbg972.11.13510"/>
<keyword evidence="1" id="KW-0175">Coiled coil</keyword>
<dbReference type="AlphaFoldDB" id="D0A981"/>
<feature type="region of interest" description="Disordered" evidence="2">
    <location>
        <begin position="312"/>
        <end position="334"/>
    </location>
</feature>
<proteinExistence type="predicted"/>
<protein>
    <recommendedName>
        <fullName evidence="6">T. brucei spp.-specific protein</fullName>
    </recommendedName>
</protein>
<dbReference type="KEGG" id="tbg:TbgDal_XI13510"/>
<feature type="signal peptide" evidence="3">
    <location>
        <begin position="1"/>
        <end position="15"/>
    </location>
</feature>
<dbReference type="Proteomes" id="UP000002316">
    <property type="component" value="Chromosome 11"/>
</dbReference>
<evidence type="ECO:0000313" key="5">
    <source>
        <dbReference type="Proteomes" id="UP000002316"/>
    </source>
</evidence>
<feature type="coiled-coil region" evidence="1">
    <location>
        <begin position="162"/>
        <end position="257"/>
    </location>
</feature>
<organism evidence="4 5">
    <name type="scientific">Trypanosoma brucei gambiense (strain MHOM/CI/86/DAL972)</name>
    <dbReference type="NCBI Taxonomy" id="679716"/>
    <lineage>
        <taxon>Eukaryota</taxon>
        <taxon>Discoba</taxon>
        <taxon>Euglenozoa</taxon>
        <taxon>Kinetoplastea</taxon>
        <taxon>Metakinetoplastina</taxon>
        <taxon>Trypanosomatida</taxon>
        <taxon>Trypanosomatidae</taxon>
        <taxon>Trypanosoma</taxon>
    </lineage>
</organism>
<dbReference type="RefSeq" id="XP_011780496.1">
    <property type="nucleotide sequence ID" value="XM_011782194.1"/>
</dbReference>
<name>D0A981_TRYB9</name>
<feature type="chain" id="PRO_5012203806" description="T. brucei spp.-specific protein" evidence="3">
    <location>
        <begin position="16"/>
        <end position="374"/>
    </location>
</feature>
<evidence type="ECO:0008006" key="6">
    <source>
        <dbReference type="Google" id="ProtNLM"/>
    </source>
</evidence>
<feature type="compositionally biased region" description="Pro residues" evidence="2">
    <location>
        <begin position="316"/>
        <end position="325"/>
    </location>
</feature>
<evidence type="ECO:0000313" key="4">
    <source>
        <dbReference type="EMBL" id="CBH18232.1"/>
    </source>
</evidence>
<reference evidence="5" key="1">
    <citation type="journal article" date="2010" name="PLoS Negl. Trop. Dis.">
        <title>The genome sequence of Trypanosoma brucei gambiense, causative agent of chronic human african trypanosomiasis.</title>
        <authorList>
            <person name="Jackson A.P."/>
            <person name="Sanders M."/>
            <person name="Berry A."/>
            <person name="McQuillan J."/>
            <person name="Aslett M.A."/>
            <person name="Quail M.A."/>
            <person name="Chukualim B."/>
            <person name="Capewell P."/>
            <person name="MacLeod A."/>
            <person name="Melville S.E."/>
            <person name="Gibson W."/>
            <person name="Barry J.D."/>
            <person name="Berriman M."/>
            <person name="Hertz-Fowler C."/>
        </authorList>
    </citation>
    <scope>NUCLEOTIDE SEQUENCE [LARGE SCALE GENOMIC DNA]</scope>
    <source>
        <strain evidence="5">MHOM/CI/86/DAL972</strain>
    </source>
</reference>
<dbReference type="GeneID" id="23866522"/>
<evidence type="ECO:0000256" key="1">
    <source>
        <dbReference type="SAM" id="Coils"/>
    </source>
</evidence>
<dbReference type="OrthoDB" id="251813at2759"/>